<feature type="compositionally biased region" description="Basic and acidic residues" evidence="1">
    <location>
        <begin position="372"/>
        <end position="383"/>
    </location>
</feature>
<feature type="region of interest" description="Disordered" evidence="1">
    <location>
        <begin position="305"/>
        <end position="332"/>
    </location>
</feature>
<feature type="compositionally biased region" description="Basic and acidic residues" evidence="1">
    <location>
        <begin position="169"/>
        <end position="186"/>
    </location>
</feature>
<feature type="region of interest" description="Disordered" evidence="1">
    <location>
        <begin position="358"/>
        <end position="443"/>
    </location>
</feature>
<feature type="compositionally biased region" description="Low complexity" evidence="1">
    <location>
        <begin position="317"/>
        <end position="326"/>
    </location>
</feature>
<sequence length="539" mass="60709">MAKQDAIIDCPHQIEKESATNGFCKDKQLQLQLKPQQDAVDVASLAIVDLDPTSVQTLDNSEDTEANDGLARWHSWVNQQAKNGIVGNASDLTSWRDGTLEITPTSLIQYLEAVVLPLERASSLSTADTSTTANTATFSVTSRKGATSVIETYLKPVLQLWQHQYQHKEGQLRQEQEQQRQSRRYPDPTSSSSSVTLSSESKSFQESLSDDRAVVLSVQQAIRQQDQIQRLIHLEKSHQDTALVISQLQDRVQRLVDDCAHQKRLQLHSYQEKDQNMLRACDNESESNGIVGLATLIGRRTVHRGYSPSTRRHHQGQQRQQQQTNGYYGGRGETHRADELIEVIAKGLEEYHARAAYERARQRSGTDPSTTGHDHSSWRHIDLTGDNASGPLHPPQSPHDSAVDYHHHYEIETSDRSLGPHQRQSTSYYEDQSPTQLHHNNHHRGQDNILYLPRMLISTLASNRYIHPLSASSTFKLKVTKRWITILHTLFKTMASTTHPPKFAVLTLLPMAKTTTVLTQNTLSNPCATIHIQARAIPI</sequence>
<evidence type="ECO:0000313" key="2">
    <source>
        <dbReference type="EMBL" id="KAF9542850.1"/>
    </source>
</evidence>
<gene>
    <name evidence="2" type="ORF">EC957_001505</name>
</gene>
<dbReference type="EMBL" id="JAAAXW010000128">
    <property type="protein sequence ID" value="KAF9542850.1"/>
    <property type="molecule type" value="Genomic_DNA"/>
</dbReference>
<evidence type="ECO:0000313" key="3">
    <source>
        <dbReference type="Proteomes" id="UP000723463"/>
    </source>
</evidence>
<feature type="compositionally biased region" description="Basic and acidic residues" evidence="1">
    <location>
        <begin position="401"/>
        <end position="415"/>
    </location>
</feature>
<feature type="region of interest" description="Disordered" evidence="1">
    <location>
        <begin position="169"/>
        <end position="202"/>
    </location>
</feature>
<dbReference type="AlphaFoldDB" id="A0A9P6K282"/>
<name>A0A9P6K282_9FUNG</name>
<dbReference type="Proteomes" id="UP000723463">
    <property type="component" value="Unassembled WGS sequence"/>
</dbReference>
<evidence type="ECO:0000256" key="1">
    <source>
        <dbReference type="SAM" id="MobiDB-lite"/>
    </source>
</evidence>
<protein>
    <submittedName>
        <fullName evidence="2">Uncharacterized protein</fullName>
    </submittedName>
</protein>
<comment type="caution">
    <text evidence="2">The sequence shown here is derived from an EMBL/GenBank/DDBJ whole genome shotgun (WGS) entry which is preliminary data.</text>
</comment>
<feature type="compositionally biased region" description="Polar residues" evidence="1">
    <location>
        <begin position="422"/>
        <end position="438"/>
    </location>
</feature>
<proteinExistence type="predicted"/>
<accession>A0A9P6K282</accession>
<reference evidence="2" key="1">
    <citation type="journal article" date="2020" name="Fungal Divers.">
        <title>Resolving the Mortierellaceae phylogeny through synthesis of multi-gene phylogenetics and phylogenomics.</title>
        <authorList>
            <person name="Vandepol N."/>
            <person name="Liber J."/>
            <person name="Desiro A."/>
            <person name="Na H."/>
            <person name="Kennedy M."/>
            <person name="Barry K."/>
            <person name="Grigoriev I.V."/>
            <person name="Miller A.N."/>
            <person name="O'Donnell K."/>
            <person name="Stajich J.E."/>
            <person name="Bonito G."/>
        </authorList>
    </citation>
    <scope>NUCLEOTIDE SEQUENCE</scope>
    <source>
        <strain evidence="2">NRRL 2591</strain>
    </source>
</reference>
<feature type="compositionally biased region" description="Low complexity" evidence="1">
    <location>
        <begin position="190"/>
        <end position="202"/>
    </location>
</feature>
<organism evidence="2 3">
    <name type="scientific">Mortierella hygrophila</name>
    <dbReference type="NCBI Taxonomy" id="979708"/>
    <lineage>
        <taxon>Eukaryota</taxon>
        <taxon>Fungi</taxon>
        <taxon>Fungi incertae sedis</taxon>
        <taxon>Mucoromycota</taxon>
        <taxon>Mortierellomycotina</taxon>
        <taxon>Mortierellomycetes</taxon>
        <taxon>Mortierellales</taxon>
        <taxon>Mortierellaceae</taxon>
        <taxon>Mortierella</taxon>
    </lineage>
</organism>
<keyword evidence="3" id="KW-1185">Reference proteome</keyword>